<proteinExistence type="predicted"/>
<gene>
    <name evidence="1" type="ORF">M9458_015273</name>
</gene>
<dbReference type="PANTHER" id="PTHR35617:SF3">
    <property type="entry name" value="CORE-BINDING (CB) DOMAIN-CONTAINING PROTEIN"/>
    <property type="match status" value="1"/>
</dbReference>
<organism evidence="1 2">
    <name type="scientific">Cirrhinus mrigala</name>
    <name type="common">Mrigala</name>
    <dbReference type="NCBI Taxonomy" id="683832"/>
    <lineage>
        <taxon>Eukaryota</taxon>
        <taxon>Metazoa</taxon>
        <taxon>Chordata</taxon>
        <taxon>Craniata</taxon>
        <taxon>Vertebrata</taxon>
        <taxon>Euteleostomi</taxon>
        <taxon>Actinopterygii</taxon>
        <taxon>Neopterygii</taxon>
        <taxon>Teleostei</taxon>
        <taxon>Ostariophysi</taxon>
        <taxon>Cypriniformes</taxon>
        <taxon>Cyprinidae</taxon>
        <taxon>Labeoninae</taxon>
        <taxon>Labeonini</taxon>
        <taxon>Cirrhinus</taxon>
    </lineage>
</organism>
<dbReference type="EMBL" id="JAMKFB020000007">
    <property type="protein sequence ID" value="KAL0188174.1"/>
    <property type="molecule type" value="Genomic_DNA"/>
</dbReference>
<keyword evidence="2" id="KW-1185">Reference proteome</keyword>
<reference evidence="1 2" key="1">
    <citation type="submission" date="2024-05" db="EMBL/GenBank/DDBJ databases">
        <title>Genome sequencing and assembly of Indian major carp, Cirrhinus mrigala (Hamilton, 1822).</title>
        <authorList>
            <person name="Mohindra V."/>
            <person name="Chowdhury L.M."/>
            <person name="Lal K."/>
            <person name="Jena J.K."/>
        </authorList>
    </citation>
    <scope>NUCLEOTIDE SEQUENCE [LARGE SCALE GENOMIC DNA]</scope>
    <source>
        <strain evidence="1">CM1030</strain>
        <tissue evidence="1">Blood</tissue>
    </source>
</reference>
<dbReference type="AlphaFoldDB" id="A0ABD0QPT2"/>
<protein>
    <submittedName>
        <fullName evidence="1">Uncharacterized protein</fullName>
    </submittedName>
</protein>
<name>A0ABD0QPT2_CIRMR</name>
<sequence>ALQQDPFEPLQSVDLSALSMKTALLTALTSVKRVGNLQVLSIKDLCLEVGPADSHVVLRPWPGYMPKMLTTPFR</sequence>
<feature type="non-terminal residue" evidence="1">
    <location>
        <position position="1"/>
    </location>
</feature>
<feature type="non-terminal residue" evidence="1">
    <location>
        <position position="74"/>
    </location>
</feature>
<dbReference type="PANTHER" id="PTHR35617">
    <property type="entry name" value="PHAGE_INTEGRASE DOMAIN-CONTAINING PROTEIN"/>
    <property type="match status" value="1"/>
</dbReference>
<evidence type="ECO:0000313" key="2">
    <source>
        <dbReference type="Proteomes" id="UP001529510"/>
    </source>
</evidence>
<accession>A0ABD0QPT2</accession>
<evidence type="ECO:0000313" key="1">
    <source>
        <dbReference type="EMBL" id="KAL0188174.1"/>
    </source>
</evidence>
<dbReference type="Proteomes" id="UP001529510">
    <property type="component" value="Unassembled WGS sequence"/>
</dbReference>
<comment type="caution">
    <text evidence="1">The sequence shown here is derived from an EMBL/GenBank/DDBJ whole genome shotgun (WGS) entry which is preliminary data.</text>
</comment>